<evidence type="ECO:0000313" key="2">
    <source>
        <dbReference type="Proteomes" id="UP000605846"/>
    </source>
</evidence>
<keyword evidence="2" id="KW-1185">Reference proteome</keyword>
<accession>A0A8H7BQB8</accession>
<evidence type="ECO:0000313" key="1">
    <source>
        <dbReference type="EMBL" id="KAF7721699.1"/>
    </source>
</evidence>
<sequence>MSTAYAIPDSSYLFPQLQTDSPTWDFPKSMMDMAPPEPVTNTEINDFFVDETEHTVLDQDTWKHIVSKVRQHMYNTTSVAVPLPMKYLPSSLPEKKIKKCDGPGLRIFNDELFLIQDIFSFRQLRSENLLHRMLHCFGMQNKSSIVRLSKGVFVQQKWQPESPRPSPTLSSIANSSIFSMDDLAPIDTFQFDGLSFVPQSVASPASMMNTFVPYCYTFGIRYTNPYGNANDVLVRGNVPLWIQTLFLSNCANNMPIRPNETRTGLIPFAPEVAVTFRTLADCYGEEPYPELTVTYERFAMELSEPEMYLSEYDADNSGRTWAERKRQVLEQMLYWEIPDGLADMLTNLGSMWAANQGFLM</sequence>
<comment type="caution">
    <text evidence="1">The sequence shown here is derived from an EMBL/GenBank/DDBJ whole genome shotgun (WGS) entry which is preliminary data.</text>
</comment>
<dbReference type="Proteomes" id="UP000605846">
    <property type="component" value="Unassembled WGS sequence"/>
</dbReference>
<organism evidence="1 2">
    <name type="scientific">Apophysomyces ossiformis</name>
    <dbReference type="NCBI Taxonomy" id="679940"/>
    <lineage>
        <taxon>Eukaryota</taxon>
        <taxon>Fungi</taxon>
        <taxon>Fungi incertae sedis</taxon>
        <taxon>Mucoromycota</taxon>
        <taxon>Mucoromycotina</taxon>
        <taxon>Mucoromycetes</taxon>
        <taxon>Mucorales</taxon>
        <taxon>Mucorineae</taxon>
        <taxon>Mucoraceae</taxon>
        <taxon>Apophysomyces</taxon>
    </lineage>
</organism>
<protein>
    <submittedName>
        <fullName evidence="1">Uncharacterized protein</fullName>
    </submittedName>
</protein>
<proteinExistence type="predicted"/>
<dbReference type="AlphaFoldDB" id="A0A8H7BQB8"/>
<gene>
    <name evidence="1" type="ORF">EC973_004288</name>
</gene>
<name>A0A8H7BQB8_9FUNG</name>
<dbReference type="OrthoDB" id="2344405at2759"/>
<dbReference type="EMBL" id="JABAYA010000242">
    <property type="protein sequence ID" value="KAF7721699.1"/>
    <property type="molecule type" value="Genomic_DNA"/>
</dbReference>
<reference evidence="1" key="1">
    <citation type="submission" date="2020-01" db="EMBL/GenBank/DDBJ databases">
        <title>Genome Sequencing of Three Apophysomyces-Like Fungal Strains Confirms a Novel Fungal Genus in the Mucoromycota with divergent Burkholderia-like Endosymbiotic Bacteria.</title>
        <authorList>
            <person name="Stajich J.E."/>
            <person name="Macias A.M."/>
            <person name="Carter-House D."/>
            <person name="Lovett B."/>
            <person name="Kasson L.R."/>
            <person name="Berry K."/>
            <person name="Grigoriev I."/>
            <person name="Chang Y."/>
            <person name="Spatafora J."/>
            <person name="Kasson M.T."/>
        </authorList>
    </citation>
    <scope>NUCLEOTIDE SEQUENCE</scope>
    <source>
        <strain evidence="1">NRRL A-21654</strain>
    </source>
</reference>